<proteinExistence type="predicted"/>
<name>A0ACB8UN28_9EURO</name>
<gene>
    <name evidence="1" type="primary">NUP84</name>
    <name evidence="1" type="ORF">LOY88_006543</name>
</gene>
<organism evidence="1">
    <name type="scientific">Ophidiomyces ophidiicola</name>
    <dbReference type="NCBI Taxonomy" id="1387563"/>
    <lineage>
        <taxon>Eukaryota</taxon>
        <taxon>Fungi</taxon>
        <taxon>Dikarya</taxon>
        <taxon>Ascomycota</taxon>
        <taxon>Pezizomycotina</taxon>
        <taxon>Eurotiomycetes</taxon>
        <taxon>Eurotiomycetidae</taxon>
        <taxon>Onygenales</taxon>
        <taxon>Onygenaceae</taxon>
        <taxon>Ophidiomyces</taxon>
    </lineage>
</organism>
<comment type="caution">
    <text evidence="1">The sequence shown here is derived from an EMBL/GenBank/DDBJ whole genome shotgun (WGS) entry which is preliminary data.</text>
</comment>
<protein>
    <submittedName>
        <fullName evidence="1">Nucleoporin nup84</fullName>
    </submittedName>
</protein>
<dbReference type="EMBL" id="JALBCA010000165">
    <property type="protein sequence ID" value="KAI2381842.1"/>
    <property type="molecule type" value="Genomic_DNA"/>
</dbReference>
<reference evidence="1" key="1">
    <citation type="journal article" date="2022" name="bioRxiv">
        <title>Population genetic analysis of Ophidiomyces ophidiicola, the causative agent of snake fungal disease, indicates recent introductions to the USA.</title>
        <authorList>
            <person name="Ladner J.T."/>
            <person name="Palmer J.M."/>
            <person name="Ettinger C.L."/>
            <person name="Stajich J.E."/>
            <person name="Farrell T.M."/>
            <person name="Glorioso B.M."/>
            <person name="Lawson B."/>
            <person name="Price S.J."/>
            <person name="Stengle A.G."/>
            <person name="Grear D.A."/>
            <person name="Lorch J.M."/>
        </authorList>
    </citation>
    <scope>NUCLEOTIDE SEQUENCE</scope>
    <source>
        <strain evidence="1">NWHC 24266-5</strain>
    </source>
</reference>
<evidence type="ECO:0000313" key="1">
    <source>
        <dbReference type="EMBL" id="KAI2381842.1"/>
    </source>
</evidence>
<accession>A0ACB8UN28</accession>
<sequence>MLFTNTCQGSAIPGDAEIVEIDDDSNEDVDDNISFSKEDVEMRAESEIDGDEDEAGNETEHESRRIEYEEDMAKSGSVDLHEIQEYDDEESCHYLRNSEGAEDVTEKDKVLNRISSIAQRVPNFGISNDDPISRASNFITSNIFSLGINQTLHPLQDIAERVLKQMESFALNLDQFRRQSPGANETQTFREACKLAKNYQLIAEKNVRDISKARSAKKPNKLASNKIEDKPLEGEVREQLTRWQLEAETWDLLHQLLSVADPVSREQARHAEKTVFHSLHRYSSDHEIWEQFLEADHFARENVIILQWLEKTASSTAELDTIISELEQEADRVQGLWAYGWLYTKETIKGAKRLRSWPQPLEPEDSRITSSLIGSAKRSPLITQLDPDAVIRQGLGLQKQDQFYEQAAWIKCWKMLRSGQSWSDIRAWSYERLESWRAMSVSGSNPMSKAGSAVDNGLGRMMCCRSQDSWRSACSFLANDSRADRYEKAVYALLCGETESAYAVCQSWGDLLYVFYNHLVLDRYGNFCQQFLRKLNSSADMNVFVKIDPPRHDDILKFLVGMKTDKRVAQEAKNPYRQIQAAILSRNFDHLFYHHANALLNIANAPNGSTLMPRIDPTMSVDDPVLIIANDQSSLRIIAHLYLLLSKVGIVRGDTYFCNIVAINVVRYIEFLRENGRTHLIPLYSSLLPRETGHTVLGKVLIDVTGGDERQNLVDRLRAIGVDLAAVLRSQWTWALSEAGPDIQDHINIAGKFVERNSSPEGVCALPANIFGDDVSLQQERLIRCLEWHRFIGTDWPALCLNGAYLYTRFLRNGELSAARELYRRVHISSLPVPPEFSVISLSRNAEVWCNRQQLNGGGPISPRRSRRSMSPLKSAVQHQRQRSFFNPNAMNAEQLSLKMQIVEDLEALVKIFEAIETWGNLSNEYLQLSNPDGKRALQHQLQRAIDTVTDAVNPLCQDWLCQLANEERAELEMIRTAYLPEIILLYHNSLYFAGCTIGREVLAQCMTLAIAVAGSSSLTECFVSAGRMSELVRALAMSSMAVLAIKDPKLKKKLPRNATLGIWKIEPIEDDATGLTLLWRKD</sequence>